<feature type="transmembrane region" description="Helical" evidence="5">
    <location>
        <begin position="85"/>
        <end position="103"/>
    </location>
</feature>
<feature type="transmembrane region" description="Helical" evidence="5">
    <location>
        <begin position="55"/>
        <end position="73"/>
    </location>
</feature>
<feature type="transmembrane region" description="Helical" evidence="5">
    <location>
        <begin position="449"/>
        <end position="467"/>
    </location>
</feature>
<name>A0A7C4YGW7_UNCW3</name>
<sequence>MQKEHSLNLFIENKWIFFILILFIGIITPFQPALPILFILLFYSFYLFSKSITTLFSYFIFLLILQPTIFYNLQYFGGSRAIASIVNRSDEIIGMFMLVLLIIKRFEYNRWEIRLTGFEFSVIIFVLWGLITMLINGLNIIWSLISIFLTMKGFFYYLLGKNLEVSEGKIEEHFNRLVKFLLIIFFIGFLQYIGLPLPFLPTVERFGIRAATSVFGHHAYFGLVMGMTYAISIGIYLGTRKKIWLLYSFLFMLGVIMSSVRKSLVGLILGTLFTLLFYRKLKIDKKDIYYGIAIILIIFVAFYGRIVALVKGTDKEYVKDVGANRRILLYYGAYKILKNKPITGEGPGRYGTYVSVVTKSDVYIKYGVEMEDMYKVDTFWAAIAGEYGIPGIILMLFYLFSFFRNILKMVNSDIKNNFIRGLVIGHLILFVDILIESSTLGLFNLSLPVYYLFGGTALIDNFIFKYSHKSDEFYKEKI</sequence>
<dbReference type="PANTHER" id="PTHR37422:SF13">
    <property type="entry name" value="LIPOPOLYSACCHARIDE BIOSYNTHESIS PROTEIN PA4999-RELATED"/>
    <property type="match status" value="1"/>
</dbReference>
<accession>A0A7C4YGW7</accession>
<protein>
    <recommendedName>
        <fullName evidence="6">O-antigen ligase-related domain-containing protein</fullName>
    </recommendedName>
</protein>
<evidence type="ECO:0000256" key="1">
    <source>
        <dbReference type="ARBA" id="ARBA00004141"/>
    </source>
</evidence>
<dbReference type="InterPro" id="IPR051533">
    <property type="entry name" value="WaaL-like"/>
</dbReference>
<feature type="transmembrane region" description="Helical" evidence="5">
    <location>
        <begin position="180"/>
        <end position="199"/>
    </location>
</feature>
<dbReference type="EMBL" id="DTHG01000037">
    <property type="protein sequence ID" value="HGW91527.1"/>
    <property type="molecule type" value="Genomic_DNA"/>
</dbReference>
<feature type="transmembrane region" description="Helical" evidence="5">
    <location>
        <begin position="421"/>
        <end position="443"/>
    </location>
</feature>
<evidence type="ECO:0000256" key="3">
    <source>
        <dbReference type="ARBA" id="ARBA00022989"/>
    </source>
</evidence>
<keyword evidence="4 5" id="KW-0472">Membrane</keyword>
<dbReference type="PANTHER" id="PTHR37422">
    <property type="entry name" value="TEICHURONIC ACID BIOSYNTHESIS PROTEIN TUAE"/>
    <property type="match status" value="1"/>
</dbReference>
<dbReference type="AlphaFoldDB" id="A0A7C4YGW7"/>
<reference evidence="7" key="1">
    <citation type="journal article" date="2020" name="mSystems">
        <title>Genome- and Community-Level Interaction Insights into Carbon Utilization and Element Cycling Functions of Hydrothermarchaeota in Hydrothermal Sediment.</title>
        <authorList>
            <person name="Zhou Z."/>
            <person name="Liu Y."/>
            <person name="Xu W."/>
            <person name="Pan J."/>
            <person name="Luo Z.H."/>
            <person name="Li M."/>
        </authorList>
    </citation>
    <scope>NUCLEOTIDE SEQUENCE [LARGE SCALE GENOMIC DNA]</scope>
    <source>
        <strain evidence="7">SpSt-780</strain>
    </source>
</reference>
<proteinExistence type="predicted"/>
<dbReference type="GO" id="GO:0016020">
    <property type="term" value="C:membrane"/>
    <property type="evidence" value="ECO:0007669"/>
    <property type="project" value="UniProtKB-SubCell"/>
</dbReference>
<feature type="domain" description="O-antigen ligase-related" evidence="6">
    <location>
        <begin position="247"/>
        <end position="395"/>
    </location>
</feature>
<evidence type="ECO:0000256" key="4">
    <source>
        <dbReference type="ARBA" id="ARBA00023136"/>
    </source>
</evidence>
<feature type="transmembrane region" description="Helical" evidence="5">
    <location>
        <begin position="115"/>
        <end position="135"/>
    </location>
</feature>
<feature type="transmembrane region" description="Helical" evidence="5">
    <location>
        <begin position="15"/>
        <end position="43"/>
    </location>
</feature>
<feature type="transmembrane region" description="Helical" evidence="5">
    <location>
        <begin position="288"/>
        <end position="310"/>
    </location>
</feature>
<keyword evidence="2 5" id="KW-0812">Transmembrane</keyword>
<dbReference type="Pfam" id="PF04932">
    <property type="entry name" value="Wzy_C"/>
    <property type="match status" value="1"/>
</dbReference>
<evidence type="ECO:0000256" key="2">
    <source>
        <dbReference type="ARBA" id="ARBA00022692"/>
    </source>
</evidence>
<comment type="caution">
    <text evidence="7">The sequence shown here is derived from an EMBL/GenBank/DDBJ whole genome shotgun (WGS) entry which is preliminary data.</text>
</comment>
<feature type="transmembrane region" description="Helical" evidence="5">
    <location>
        <begin position="244"/>
        <end position="260"/>
    </location>
</feature>
<feature type="transmembrane region" description="Helical" evidence="5">
    <location>
        <begin position="141"/>
        <end position="159"/>
    </location>
</feature>
<feature type="transmembrane region" description="Helical" evidence="5">
    <location>
        <begin position="219"/>
        <end position="237"/>
    </location>
</feature>
<dbReference type="InterPro" id="IPR007016">
    <property type="entry name" value="O-antigen_ligase-rel_domated"/>
</dbReference>
<evidence type="ECO:0000313" key="7">
    <source>
        <dbReference type="EMBL" id="HGW91527.1"/>
    </source>
</evidence>
<organism evidence="7">
    <name type="scientific">candidate division WOR-3 bacterium</name>
    <dbReference type="NCBI Taxonomy" id="2052148"/>
    <lineage>
        <taxon>Bacteria</taxon>
        <taxon>Bacteria division WOR-3</taxon>
    </lineage>
</organism>
<gene>
    <name evidence="7" type="ORF">ENV67_03180</name>
</gene>
<feature type="transmembrane region" description="Helical" evidence="5">
    <location>
        <begin position="266"/>
        <end position="281"/>
    </location>
</feature>
<evidence type="ECO:0000256" key="5">
    <source>
        <dbReference type="SAM" id="Phobius"/>
    </source>
</evidence>
<feature type="transmembrane region" description="Helical" evidence="5">
    <location>
        <begin position="379"/>
        <end position="400"/>
    </location>
</feature>
<comment type="subcellular location">
    <subcellularLocation>
        <location evidence="1">Membrane</location>
        <topology evidence="1">Multi-pass membrane protein</topology>
    </subcellularLocation>
</comment>
<keyword evidence="3 5" id="KW-1133">Transmembrane helix</keyword>
<evidence type="ECO:0000259" key="6">
    <source>
        <dbReference type="Pfam" id="PF04932"/>
    </source>
</evidence>